<dbReference type="RefSeq" id="WP_096828493.1">
    <property type="nucleotide sequence ID" value="NZ_NXIB02000003.1"/>
</dbReference>
<keyword evidence="2" id="KW-1185">Reference proteome</keyword>
<proteinExistence type="predicted"/>
<reference evidence="1" key="1">
    <citation type="submission" date="2017-10" db="EMBL/GenBank/DDBJ databases">
        <title>Draft genome sequence of the planktic cyanobacteria Tychonema bourrellyi isolated from alpine lentic freshwater.</title>
        <authorList>
            <person name="Tett A."/>
            <person name="Armanini F."/>
            <person name="Asnicar F."/>
            <person name="Boscaini A."/>
            <person name="Pasolli E."/>
            <person name="Zolfo M."/>
            <person name="Donati C."/>
            <person name="Salmaso N."/>
            <person name="Segata N."/>
        </authorList>
    </citation>
    <scope>NUCLEOTIDE SEQUENCE</scope>
    <source>
        <strain evidence="1">FEM_GT703</strain>
    </source>
</reference>
<dbReference type="AlphaFoldDB" id="A0A2G4F670"/>
<comment type="caution">
    <text evidence="1">The sequence shown here is derived from an EMBL/GenBank/DDBJ whole genome shotgun (WGS) entry which is preliminary data.</text>
</comment>
<dbReference type="EMBL" id="NXIB02000003">
    <property type="protein sequence ID" value="PHX57248.1"/>
    <property type="molecule type" value="Genomic_DNA"/>
</dbReference>
<organism evidence="1 2">
    <name type="scientific">Tychonema bourrellyi FEM_GT703</name>
    <dbReference type="NCBI Taxonomy" id="2040638"/>
    <lineage>
        <taxon>Bacteria</taxon>
        <taxon>Bacillati</taxon>
        <taxon>Cyanobacteriota</taxon>
        <taxon>Cyanophyceae</taxon>
        <taxon>Oscillatoriophycideae</taxon>
        <taxon>Oscillatoriales</taxon>
        <taxon>Microcoleaceae</taxon>
        <taxon>Tychonema</taxon>
    </lineage>
</organism>
<dbReference type="Pfam" id="PF14271">
    <property type="entry name" value="DUF4359"/>
    <property type="match status" value="1"/>
</dbReference>
<gene>
    <name evidence="1" type="ORF">CP500_000990</name>
</gene>
<dbReference type="Proteomes" id="UP000226442">
    <property type="component" value="Unassembled WGS sequence"/>
</dbReference>
<evidence type="ECO:0000313" key="1">
    <source>
        <dbReference type="EMBL" id="PHX57248.1"/>
    </source>
</evidence>
<dbReference type="OrthoDB" id="573423at2"/>
<protein>
    <submittedName>
        <fullName evidence="1">DUF4359 domain-containing protein</fullName>
    </submittedName>
</protein>
<name>A0A2G4F670_9CYAN</name>
<dbReference type="InterPro" id="IPR025578">
    <property type="entry name" value="DUF4359"/>
</dbReference>
<evidence type="ECO:0000313" key="2">
    <source>
        <dbReference type="Proteomes" id="UP000226442"/>
    </source>
</evidence>
<accession>A0A2G4F670</accession>
<sequence>MIIDKAMNTNNSTSKFFGNVGKVAIALTLLAAGMAFTNPGRDKYLTYASGKLQTELENTVCKDSRVPKALSGITDTLIGSCKNLLTSQRSTIEQLLDNTTQRQNLGVVSIYTTEVGKKSYQTVGAFGNFVTLPPAAKDAQN</sequence>